<dbReference type="InterPro" id="IPR016213">
    <property type="entry name" value="Polyphenol_oxidase"/>
</dbReference>
<evidence type="ECO:0000259" key="11">
    <source>
        <dbReference type="PROSITE" id="PS00497"/>
    </source>
</evidence>
<dbReference type="InterPro" id="IPR050316">
    <property type="entry name" value="Tyrosinase/Hemocyanin"/>
</dbReference>
<comment type="caution">
    <text evidence="13">The sequence shown here is derived from an EMBL/GenBank/DDBJ whole genome shotgun (WGS) entry which is preliminary data.</text>
</comment>
<name>A0A3S3QFY6_9MAGN</name>
<reference evidence="13 14" key="1">
    <citation type="journal article" date="2019" name="Nat. Plants">
        <title>Stout camphor tree genome fills gaps in understanding of flowering plant genome evolution.</title>
        <authorList>
            <person name="Chaw S.M."/>
            <person name="Liu Y.C."/>
            <person name="Wu Y.W."/>
            <person name="Wang H.Y."/>
            <person name="Lin C.I."/>
            <person name="Wu C.S."/>
            <person name="Ke H.M."/>
            <person name="Chang L.Y."/>
            <person name="Hsu C.Y."/>
            <person name="Yang H.T."/>
            <person name="Sudianto E."/>
            <person name="Hsu M.H."/>
            <person name="Wu K.P."/>
            <person name="Wang L.N."/>
            <person name="Leebens-Mack J.H."/>
            <person name="Tsai I.J."/>
        </authorList>
    </citation>
    <scope>NUCLEOTIDE SEQUENCE [LARGE SCALE GENOMIC DNA]</scope>
    <source>
        <strain evidence="14">cv. Chaw 1501</strain>
        <tissue evidence="13">Young leaves</tissue>
    </source>
</reference>
<dbReference type="InterPro" id="IPR022740">
    <property type="entry name" value="Polyphenol_oxidase_C"/>
</dbReference>
<accession>A0A3S3QFY6</accession>
<dbReference type="PIRSF" id="PIRSF000290">
    <property type="entry name" value="PPO_plant"/>
    <property type="match status" value="1"/>
</dbReference>
<dbReference type="PRINTS" id="PR00092">
    <property type="entry name" value="TYROSINASE"/>
</dbReference>
<feature type="compositionally biased region" description="Basic residues" evidence="10">
    <location>
        <begin position="77"/>
        <end position="92"/>
    </location>
</feature>
<evidence type="ECO:0000256" key="6">
    <source>
        <dbReference type="ARBA" id="ARBA00023157"/>
    </source>
</evidence>
<dbReference type="InterPro" id="IPR022739">
    <property type="entry name" value="Polyphenol_oxidase_cen"/>
</dbReference>
<dbReference type="Pfam" id="PF00264">
    <property type="entry name" value="Tyrosinase"/>
    <property type="match status" value="1"/>
</dbReference>
<evidence type="ECO:0000256" key="3">
    <source>
        <dbReference type="ARBA" id="ARBA00022784"/>
    </source>
</evidence>
<dbReference type="Proteomes" id="UP000283530">
    <property type="component" value="Unassembled WGS sequence"/>
</dbReference>
<feature type="cross-link" description="2'-(S-cysteinyl)-histidine (Cys-His)" evidence="9">
    <location>
        <begin position="236"/>
        <end position="253"/>
    </location>
</feature>
<feature type="domain" description="Tyrosinase copper-binding" evidence="11">
    <location>
        <begin position="253"/>
        <end position="270"/>
    </location>
</feature>
<evidence type="ECO:0000256" key="1">
    <source>
        <dbReference type="ARBA" id="ARBA00009928"/>
    </source>
</evidence>
<evidence type="ECO:0000256" key="7">
    <source>
        <dbReference type="PIRSR" id="PIRSR000290-1"/>
    </source>
</evidence>
<comment type="similarity">
    <text evidence="1">Belongs to the tyrosinase family.</text>
</comment>
<comment type="cofactor">
    <cofactor evidence="7">
        <name>Cu(2+)</name>
        <dbReference type="ChEBI" id="CHEBI:29036"/>
    </cofactor>
    <text evidence="7">Binds 2 copper ions per subunit.</text>
</comment>
<feature type="disulfide bond" evidence="8">
    <location>
        <begin position="170"/>
        <end position="233"/>
    </location>
</feature>
<dbReference type="FunFam" id="1.10.1280.10:FF:000007">
    <property type="entry name" value="Polyphenol oxidase, chloroplastic"/>
    <property type="match status" value="1"/>
</dbReference>
<keyword evidence="6 8" id="KW-1015">Disulfide bond</keyword>
<dbReference type="PANTHER" id="PTHR11474">
    <property type="entry name" value="TYROSINASE FAMILY MEMBER"/>
    <property type="match status" value="1"/>
</dbReference>
<dbReference type="GO" id="GO:0046148">
    <property type="term" value="P:pigment biosynthetic process"/>
    <property type="evidence" value="ECO:0007669"/>
    <property type="project" value="InterPro"/>
</dbReference>
<feature type="binding site" evidence="7">
    <location>
        <position position="232"/>
    </location>
    <ligand>
        <name>Cu cation</name>
        <dbReference type="ChEBI" id="CHEBI:23378"/>
        <label>A</label>
    </ligand>
</feature>
<evidence type="ECO:0000256" key="2">
    <source>
        <dbReference type="ARBA" id="ARBA00022723"/>
    </source>
</evidence>
<evidence type="ECO:0000256" key="9">
    <source>
        <dbReference type="PIRSR" id="PIRSR000290-3"/>
    </source>
</evidence>
<dbReference type="OrthoDB" id="6132182at2759"/>
<dbReference type="PROSITE" id="PS00497">
    <property type="entry name" value="TYROSINASE_1"/>
    <property type="match status" value="1"/>
</dbReference>
<feature type="region of interest" description="Disordered" evidence="10">
    <location>
        <begin position="59"/>
        <end position="116"/>
    </location>
</feature>
<evidence type="ECO:0000259" key="12">
    <source>
        <dbReference type="PROSITE" id="PS00498"/>
    </source>
</evidence>
<dbReference type="GO" id="GO:0004097">
    <property type="term" value="F:catechol oxidase activity"/>
    <property type="evidence" value="ECO:0007669"/>
    <property type="project" value="InterPro"/>
</dbReference>
<evidence type="ECO:0000313" key="14">
    <source>
        <dbReference type="Proteomes" id="UP000283530"/>
    </source>
</evidence>
<proteinExistence type="inferred from homology"/>
<keyword evidence="4" id="KW-0560">Oxidoreductase</keyword>
<keyword evidence="14" id="KW-1185">Reference proteome</keyword>
<dbReference type="PROSITE" id="PS00498">
    <property type="entry name" value="TYROSINASE_2"/>
    <property type="match status" value="1"/>
</dbReference>
<feature type="compositionally biased region" description="Basic and acidic residues" evidence="10">
    <location>
        <begin position="106"/>
        <end position="116"/>
    </location>
</feature>
<evidence type="ECO:0000256" key="5">
    <source>
        <dbReference type="ARBA" id="ARBA00023008"/>
    </source>
</evidence>
<keyword evidence="5 7" id="KW-0186">Copper</keyword>
<organism evidence="13 14">
    <name type="scientific">Cinnamomum micranthum f. kanehirae</name>
    <dbReference type="NCBI Taxonomy" id="337451"/>
    <lineage>
        <taxon>Eukaryota</taxon>
        <taxon>Viridiplantae</taxon>
        <taxon>Streptophyta</taxon>
        <taxon>Embryophyta</taxon>
        <taxon>Tracheophyta</taxon>
        <taxon>Spermatophyta</taxon>
        <taxon>Magnoliopsida</taxon>
        <taxon>Magnoliidae</taxon>
        <taxon>Laurales</taxon>
        <taxon>Lauraceae</taxon>
        <taxon>Cinnamomum</taxon>
    </lineage>
</organism>
<dbReference type="AlphaFoldDB" id="A0A3S3QFY6"/>
<feature type="disulfide bond" evidence="8">
    <location>
        <begin position="156"/>
        <end position="171"/>
    </location>
</feature>
<protein>
    <submittedName>
        <fullName evidence="13">Polyphenol oxidase, chloroplastic-like protein</fullName>
    </submittedName>
</protein>
<feature type="compositionally biased region" description="Low complexity" evidence="10">
    <location>
        <begin position="61"/>
        <end position="73"/>
    </location>
</feature>
<gene>
    <name evidence="13" type="ORF">CKAN_01331000</name>
</gene>
<evidence type="ECO:0000256" key="4">
    <source>
        <dbReference type="ARBA" id="ARBA00023002"/>
    </source>
</evidence>
<evidence type="ECO:0000256" key="8">
    <source>
        <dbReference type="PIRSR" id="PIRSR000290-2"/>
    </source>
</evidence>
<feature type="binding site" evidence="7">
    <location>
        <position position="418"/>
    </location>
    <ligand>
        <name>Cu cation</name>
        <dbReference type="ChEBI" id="CHEBI:23378"/>
        <label>B</label>
    </ligand>
</feature>
<keyword evidence="2 7" id="KW-0479">Metal-binding</keyword>
<dbReference type="PANTHER" id="PTHR11474:SF76">
    <property type="entry name" value="SHKT DOMAIN-CONTAINING PROTEIN"/>
    <property type="match status" value="1"/>
</dbReference>
<feature type="binding site" evidence="7">
    <location>
        <position position="262"/>
    </location>
    <ligand>
        <name>Cu cation</name>
        <dbReference type="ChEBI" id="CHEBI:23378"/>
        <label>A</label>
    </ligand>
</feature>
<dbReference type="EMBL" id="QPKB01000005">
    <property type="protein sequence ID" value="RWR84494.1"/>
    <property type="molecule type" value="Genomic_DNA"/>
</dbReference>
<feature type="binding site" evidence="7">
    <location>
        <position position="388"/>
    </location>
    <ligand>
        <name>Cu cation</name>
        <dbReference type="ChEBI" id="CHEBI:23378"/>
        <label>B</label>
    </ligand>
</feature>
<evidence type="ECO:0000313" key="13">
    <source>
        <dbReference type="EMBL" id="RWR84494.1"/>
    </source>
</evidence>
<dbReference type="Pfam" id="PF12142">
    <property type="entry name" value="PPO1_DWL"/>
    <property type="match status" value="1"/>
</dbReference>
<sequence>MKSNVFCFSEASTRNGAIEKKDTGKRVGIISLRTQNFLVIKAFTTPLQSHHPETMAFTLKSTPTPLSSSSSTPFHQQAKKKPLLLPNHRPHHLPQPISCNSSNNSEKNETQNHGRTIDRRNVLLGLGGLYGAATAFSIDPKKAAAAPVLPPDISQCGAADLPAGATPTNCCPPITQKIVDFKLPPRSSPMRVRPAAHLADKEYIAKYQKAIALMKALPADDPRNFTQQANIHCAYCDGAYDQVGFPDLELQVHNGWLFLPFHRYYLYFYEKILGKLIGDETFALPFWNWDAPDGMPMPSMYANSSSPLYDELRDAKHQPPTLVDLDYNFQDPTNTDKQQIASNLSIMYRQVVSNGKTAQLFMGAAYRAGGEPDPGAGSLENVPHGPVHIWTGDRTQPNTENMGNFYSAARDPIFFAHHSNVDRMWSVWKTLGGKRKDFTDPDWLNSGFLFYDENKQLVRVKVKDCLDSANLRYTYQDVDIPWLKSRPTPLKKKAAAKKALEGKTPTGFPRDLDSIVKVTVKRPKKGRSKKQKEDEEEVLVIQGIELERDVRVKFDVFLNVAEEDEGTCGPGSSEFVGSFVNVPHKHGKKTTKLQTSLRLGITEVLEDLEADDDDDVVVTLVPRQGKDVVSVGGLKIEFST</sequence>
<dbReference type="InterPro" id="IPR008922">
    <property type="entry name" value="Di-copper_centre_dom_sf"/>
</dbReference>
<feature type="domain" description="Tyrosinase copper-binding" evidence="12">
    <location>
        <begin position="411"/>
        <end position="422"/>
    </location>
</feature>
<feature type="binding site" evidence="7">
    <location>
        <position position="384"/>
    </location>
    <ligand>
        <name>Cu cation</name>
        <dbReference type="ChEBI" id="CHEBI:23378"/>
        <label>B</label>
    </ligand>
</feature>
<feature type="binding site" evidence="7">
    <location>
        <position position="253"/>
    </location>
    <ligand>
        <name>Cu cation</name>
        <dbReference type="ChEBI" id="CHEBI:23378"/>
        <label>A</label>
    </ligand>
</feature>
<dbReference type="InterPro" id="IPR002227">
    <property type="entry name" value="Tyrosinase_Cu-bd"/>
</dbReference>
<dbReference type="Gene3D" id="1.10.1280.10">
    <property type="entry name" value="Di-copper center containing domain from catechol oxidase"/>
    <property type="match status" value="1"/>
</dbReference>
<dbReference type="GO" id="GO:0046872">
    <property type="term" value="F:metal ion binding"/>
    <property type="evidence" value="ECO:0007669"/>
    <property type="project" value="UniProtKB-KW"/>
</dbReference>
<dbReference type="STRING" id="337451.A0A3S3QFY6"/>
<evidence type="ECO:0000256" key="10">
    <source>
        <dbReference type="SAM" id="MobiDB-lite"/>
    </source>
</evidence>
<dbReference type="SUPFAM" id="SSF48056">
    <property type="entry name" value="Di-copper centre-containing domain"/>
    <property type="match status" value="1"/>
</dbReference>
<keyword evidence="3" id="KW-0883">Thioether bond</keyword>
<dbReference type="Pfam" id="PF12143">
    <property type="entry name" value="PPO1_KFDV"/>
    <property type="match status" value="1"/>
</dbReference>